<evidence type="ECO:0000313" key="6">
    <source>
        <dbReference type="Proteomes" id="UP000031184"/>
    </source>
</evidence>
<dbReference type="GO" id="GO:0015833">
    <property type="term" value="P:peptide transport"/>
    <property type="evidence" value="ECO:0007669"/>
    <property type="project" value="TreeGrafter"/>
</dbReference>
<dbReference type="InterPro" id="IPR039424">
    <property type="entry name" value="SBP_5"/>
</dbReference>
<feature type="domain" description="Solute-binding protein family 5" evidence="4">
    <location>
        <begin position="74"/>
        <end position="416"/>
    </location>
</feature>
<keyword evidence="2" id="KW-0813">Transport</keyword>
<dbReference type="GO" id="GO:1904680">
    <property type="term" value="F:peptide transmembrane transporter activity"/>
    <property type="evidence" value="ECO:0007669"/>
    <property type="project" value="TreeGrafter"/>
</dbReference>
<dbReference type="InterPro" id="IPR000914">
    <property type="entry name" value="SBP_5_dom"/>
</dbReference>
<dbReference type="Pfam" id="PF00496">
    <property type="entry name" value="SBP_bac_5"/>
    <property type="match status" value="1"/>
</dbReference>
<gene>
    <name evidence="5" type="ORF">C095_06895</name>
</gene>
<protein>
    <submittedName>
        <fullName evidence="5">Diguanylate phosphodiesterase</fullName>
    </submittedName>
</protein>
<comment type="similarity">
    <text evidence="1">Belongs to the bacterial solute-binding protein 5 family.</text>
</comment>
<dbReference type="Gene3D" id="3.90.76.10">
    <property type="entry name" value="Dipeptide-binding Protein, Domain 1"/>
    <property type="match status" value="1"/>
</dbReference>
<dbReference type="SUPFAM" id="SSF53850">
    <property type="entry name" value="Periplasmic binding protein-like II"/>
    <property type="match status" value="1"/>
</dbReference>
<proteinExistence type="inferred from homology"/>
<name>A0A017H5I6_9FUSO</name>
<dbReference type="InterPro" id="IPR030678">
    <property type="entry name" value="Peptide/Ni-bd"/>
</dbReference>
<accession>A0A017H5I6</accession>
<organism evidence="5 6">
    <name type="scientific">Fusobacterium necrophorum subsp. funduliforme B35</name>
    <dbReference type="NCBI Taxonomy" id="1226633"/>
    <lineage>
        <taxon>Bacteria</taxon>
        <taxon>Fusobacteriati</taxon>
        <taxon>Fusobacteriota</taxon>
        <taxon>Fusobacteriia</taxon>
        <taxon>Fusobacteriales</taxon>
        <taxon>Fusobacteriaceae</taxon>
        <taxon>Fusobacterium</taxon>
    </lineage>
</organism>
<evidence type="ECO:0000313" key="5">
    <source>
        <dbReference type="EMBL" id="KID49154.1"/>
    </source>
</evidence>
<evidence type="ECO:0000256" key="3">
    <source>
        <dbReference type="ARBA" id="ARBA00022729"/>
    </source>
</evidence>
<dbReference type="GO" id="GO:0042597">
    <property type="term" value="C:periplasmic space"/>
    <property type="evidence" value="ECO:0007669"/>
    <property type="project" value="UniProtKB-ARBA"/>
</dbReference>
<keyword evidence="3" id="KW-0732">Signal</keyword>
<dbReference type="EMBL" id="AUZI01000016">
    <property type="protein sequence ID" value="KID49154.1"/>
    <property type="molecule type" value="Genomic_DNA"/>
</dbReference>
<reference evidence="5 6" key="1">
    <citation type="submission" date="2013-08" db="EMBL/GenBank/DDBJ databases">
        <title>An opportunistic ruminal bacterium that causes liver abscesses in cattle.</title>
        <authorList>
            <person name="Benahmed F.H."/>
            <person name="Rasmussen M."/>
            <person name="Harbottle H."/>
            <person name="Soppet D."/>
            <person name="Nagaraja T.G."/>
            <person name="Davidson M."/>
        </authorList>
    </citation>
    <scope>NUCLEOTIDE SEQUENCE [LARGE SCALE GENOMIC DNA]</scope>
    <source>
        <strain evidence="5 6">B35</strain>
    </source>
</reference>
<dbReference type="PROSITE" id="PS51257">
    <property type="entry name" value="PROKAR_LIPOPROTEIN"/>
    <property type="match status" value="1"/>
</dbReference>
<dbReference type="GO" id="GO:0043190">
    <property type="term" value="C:ATP-binding cassette (ABC) transporter complex"/>
    <property type="evidence" value="ECO:0007669"/>
    <property type="project" value="InterPro"/>
</dbReference>
<sequence length="495" mass="56373">MKKRDGWKQLCLIALLALTFSACGKEEERVEEIKTVSSVDIDSLNPYQVVSSASEQLLLNVFEGLIMPSSDGSVVPALAESYEVSKDGKTYIFTIREGVRFHNGNPMDIHDVEFSLNKMSGKLGDTPTEGLFENIESIEVLDEKKIAIHLGKPDSSFIYYMKEAIVPDENKDHLTEKAIGTGPYQVEEYQKEQKLVLTKNENYWGEKAEIPKVSILVSPNPETNFLKLLSGEINFLTEIDSKRLEELKNYTIASGPRNLCLILAFNHKEKPFDDVEVRKAFHLAIDKEKIVQLAMNGHGTVIHTNMSPVMKKFLWEGKGEERNPALAKEILEKKALLPMEFTLKVPNSSKIYLDTAQALREQLKEIGVKVNLETIEWASWLSDVYTNRNYTVSLAGLSGKMEPDAILRRYTSDYKKNFTNFHNDNYDRLIAEAKLSAEEQTQIKNYKEAERILQEEQAAVFIMDPDSIIAMEKGLEGFEFYPLPYLNFAKLRFKK</sequence>
<dbReference type="RefSeq" id="WP_039121976.1">
    <property type="nucleotide sequence ID" value="NZ_AOJP01000003.1"/>
</dbReference>
<dbReference type="AlphaFoldDB" id="A0A017H5I6"/>
<dbReference type="PANTHER" id="PTHR30290:SF9">
    <property type="entry name" value="OLIGOPEPTIDE-BINDING PROTEIN APPA"/>
    <property type="match status" value="1"/>
</dbReference>
<dbReference type="Gene3D" id="3.10.105.10">
    <property type="entry name" value="Dipeptide-binding Protein, Domain 3"/>
    <property type="match status" value="1"/>
</dbReference>
<dbReference type="PIRSF" id="PIRSF002741">
    <property type="entry name" value="MppA"/>
    <property type="match status" value="1"/>
</dbReference>
<evidence type="ECO:0000256" key="1">
    <source>
        <dbReference type="ARBA" id="ARBA00005695"/>
    </source>
</evidence>
<comment type="caution">
    <text evidence="5">The sequence shown here is derived from an EMBL/GenBank/DDBJ whole genome shotgun (WGS) entry which is preliminary data.</text>
</comment>
<dbReference type="OrthoDB" id="9796817at2"/>
<dbReference type="PATRIC" id="fig|1226633.4.peg.1392"/>
<evidence type="ECO:0000256" key="2">
    <source>
        <dbReference type="ARBA" id="ARBA00022448"/>
    </source>
</evidence>
<dbReference type="PANTHER" id="PTHR30290">
    <property type="entry name" value="PERIPLASMIC BINDING COMPONENT OF ABC TRANSPORTER"/>
    <property type="match status" value="1"/>
</dbReference>
<dbReference type="Proteomes" id="UP000031184">
    <property type="component" value="Unassembled WGS sequence"/>
</dbReference>
<evidence type="ECO:0000259" key="4">
    <source>
        <dbReference type="Pfam" id="PF00496"/>
    </source>
</evidence>
<dbReference type="Gene3D" id="3.40.190.10">
    <property type="entry name" value="Periplasmic binding protein-like II"/>
    <property type="match status" value="1"/>
</dbReference>